<gene>
    <name evidence="7" type="ORF">L195_g023436</name>
</gene>
<dbReference type="SUPFAM" id="SSF49785">
    <property type="entry name" value="Galactose-binding domain-like"/>
    <property type="match status" value="2"/>
</dbReference>
<dbReference type="GO" id="GO:0004565">
    <property type="term" value="F:beta-galactosidase activity"/>
    <property type="evidence" value="ECO:0007669"/>
    <property type="project" value="UniProtKB-EC"/>
</dbReference>
<dbReference type="PANTHER" id="PTHR46323">
    <property type="entry name" value="BETA-GALACTOSIDASE"/>
    <property type="match status" value="1"/>
</dbReference>
<feature type="domain" description="Glycosyl hydrolases family 2 sugar binding" evidence="6">
    <location>
        <begin position="10"/>
        <end position="71"/>
    </location>
</feature>
<dbReference type="Gene3D" id="2.60.40.10">
    <property type="entry name" value="Immunoglobulins"/>
    <property type="match status" value="1"/>
</dbReference>
<proteinExistence type="inferred from homology"/>
<evidence type="ECO:0000313" key="8">
    <source>
        <dbReference type="Proteomes" id="UP000236291"/>
    </source>
</evidence>
<feature type="domain" description="Glycosyl hydrolases family 2 sugar binding" evidence="6">
    <location>
        <begin position="87"/>
        <end position="178"/>
    </location>
</feature>
<sequence>MSNYFPQNWTVPSNWQLHGFDCPIYTNVTYPFPLDPPFVPTENPTGCYRVDFHLPKDWEGVSTVHCTLDTVLANTVLEWYLIRNALKSSLRSRRILLHFEAVDSAFCAWINGHPVGYSQDSRLPAEFEITDFCHPCGSDLKNVLAVQVFRWSDGCYLEDQDHWRLSGIHRDVLLLAKPEVFITDYFFKSNLAEDFSYAEMLVEVKIDRLQDTSIDNVLTNYTIEATLFDSGSWESPDGNPDLLASKVADITFQPTTAPLGFYGYTLVGKLQSPKLWSAEQVRNFNHFYVFG</sequence>
<comment type="catalytic activity">
    <reaction evidence="1">
        <text>Hydrolysis of terminal non-reducing beta-D-galactose residues in beta-D-galactosides.</text>
        <dbReference type="EC" id="3.2.1.23"/>
    </reaction>
</comment>
<dbReference type="Gene3D" id="2.60.120.260">
    <property type="entry name" value="Galactose-binding domain-like"/>
    <property type="match status" value="1"/>
</dbReference>
<dbReference type="STRING" id="57577.A0A2K3NAX3"/>
<dbReference type="Pfam" id="PF02837">
    <property type="entry name" value="Glyco_hydro_2_N"/>
    <property type="match status" value="2"/>
</dbReference>
<reference evidence="7 8" key="2">
    <citation type="journal article" date="2017" name="Front. Plant Sci.">
        <title>Gene Classification and Mining of Molecular Markers Useful in Red Clover (Trifolium pratense) Breeding.</title>
        <authorList>
            <person name="Istvanek J."/>
            <person name="Dluhosova J."/>
            <person name="Dluhos P."/>
            <person name="Patkova L."/>
            <person name="Nedelnik J."/>
            <person name="Repkova J."/>
        </authorList>
    </citation>
    <scope>NUCLEOTIDE SEQUENCE [LARGE SCALE GENOMIC DNA]</scope>
    <source>
        <strain evidence="8">cv. Tatra</strain>
        <tissue evidence="7">Young leaves</tissue>
    </source>
</reference>
<keyword evidence="5" id="KW-0326">Glycosidase</keyword>
<dbReference type="EMBL" id="ASHM01018590">
    <property type="protein sequence ID" value="PNY00160.1"/>
    <property type="molecule type" value="Genomic_DNA"/>
</dbReference>
<dbReference type="InterPro" id="IPR050347">
    <property type="entry name" value="Bact_Beta-galactosidase"/>
</dbReference>
<evidence type="ECO:0000259" key="6">
    <source>
        <dbReference type="Pfam" id="PF02837"/>
    </source>
</evidence>
<evidence type="ECO:0000256" key="1">
    <source>
        <dbReference type="ARBA" id="ARBA00001412"/>
    </source>
</evidence>
<evidence type="ECO:0000256" key="4">
    <source>
        <dbReference type="ARBA" id="ARBA00022801"/>
    </source>
</evidence>
<dbReference type="Proteomes" id="UP000236291">
    <property type="component" value="Unassembled WGS sequence"/>
</dbReference>
<accession>A0A2K3NAX3</accession>
<dbReference type="InterPro" id="IPR008979">
    <property type="entry name" value="Galactose-bd-like_sf"/>
</dbReference>
<evidence type="ECO:0000256" key="5">
    <source>
        <dbReference type="ARBA" id="ARBA00023295"/>
    </source>
</evidence>
<reference evidence="7 8" key="1">
    <citation type="journal article" date="2014" name="Am. J. Bot.">
        <title>Genome assembly and annotation for red clover (Trifolium pratense; Fabaceae).</title>
        <authorList>
            <person name="Istvanek J."/>
            <person name="Jaros M."/>
            <person name="Krenek A."/>
            <person name="Repkova J."/>
        </authorList>
    </citation>
    <scope>NUCLEOTIDE SEQUENCE [LARGE SCALE GENOMIC DNA]</scope>
    <source>
        <strain evidence="8">cv. Tatra</strain>
        <tissue evidence="7">Young leaves</tissue>
    </source>
</reference>
<dbReference type="AlphaFoldDB" id="A0A2K3NAX3"/>
<evidence type="ECO:0000256" key="3">
    <source>
        <dbReference type="ARBA" id="ARBA00012756"/>
    </source>
</evidence>
<dbReference type="EC" id="3.2.1.23" evidence="3"/>
<evidence type="ECO:0000313" key="7">
    <source>
        <dbReference type="EMBL" id="PNY00160.1"/>
    </source>
</evidence>
<dbReference type="GO" id="GO:0009341">
    <property type="term" value="C:beta-galactosidase complex"/>
    <property type="evidence" value="ECO:0007669"/>
    <property type="project" value="TreeGrafter"/>
</dbReference>
<dbReference type="SUPFAM" id="SSF49303">
    <property type="entry name" value="beta-Galactosidase/glucuronidase domain"/>
    <property type="match status" value="1"/>
</dbReference>
<comment type="similarity">
    <text evidence="2">Belongs to the glycosyl hydrolase 2 family.</text>
</comment>
<dbReference type="InterPro" id="IPR006104">
    <property type="entry name" value="Glyco_hydro_2_N"/>
</dbReference>
<dbReference type="ExpressionAtlas" id="A0A2K3NAX3">
    <property type="expression patterns" value="baseline"/>
</dbReference>
<name>A0A2K3NAX3_TRIPR</name>
<dbReference type="InterPro" id="IPR013783">
    <property type="entry name" value="Ig-like_fold"/>
</dbReference>
<organism evidence="7 8">
    <name type="scientific">Trifolium pratense</name>
    <name type="common">Red clover</name>
    <dbReference type="NCBI Taxonomy" id="57577"/>
    <lineage>
        <taxon>Eukaryota</taxon>
        <taxon>Viridiplantae</taxon>
        <taxon>Streptophyta</taxon>
        <taxon>Embryophyta</taxon>
        <taxon>Tracheophyta</taxon>
        <taxon>Spermatophyta</taxon>
        <taxon>Magnoliopsida</taxon>
        <taxon>eudicotyledons</taxon>
        <taxon>Gunneridae</taxon>
        <taxon>Pentapetalae</taxon>
        <taxon>rosids</taxon>
        <taxon>fabids</taxon>
        <taxon>Fabales</taxon>
        <taxon>Fabaceae</taxon>
        <taxon>Papilionoideae</taxon>
        <taxon>50 kb inversion clade</taxon>
        <taxon>NPAAA clade</taxon>
        <taxon>Hologalegina</taxon>
        <taxon>IRL clade</taxon>
        <taxon>Trifolieae</taxon>
        <taxon>Trifolium</taxon>
    </lineage>
</organism>
<dbReference type="PANTHER" id="PTHR46323:SF2">
    <property type="entry name" value="BETA-GALACTOSIDASE"/>
    <property type="match status" value="1"/>
</dbReference>
<protein>
    <recommendedName>
        <fullName evidence="3">beta-galactosidase</fullName>
        <ecNumber evidence="3">3.2.1.23</ecNumber>
    </recommendedName>
</protein>
<dbReference type="InterPro" id="IPR036156">
    <property type="entry name" value="Beta-gal/glucu_dom_sf"/>
</dbReference>
<comment type="caution">
    <text evidence="7">The sequence shown here is derived from an EMBL/GenBank/DDBJ whole genome shotgun (WGS) entry which is preliminary data.</text>
</comment>
<evidence type="ECO:0000256" key="2">
    <source>
        <dbReference type="ARBA" id="ARBA00007401"/>
    </source>
</evidence>
<dbReference type="GO" id="GO:0005990">
    <property type="term" value="P:lactose catabolic process"/>
    <property type="evidence" value="ECO:0007669"/>
    <property type="project" value="TreeGrafter"/>
</dbReference>
<keyword evidence="4 7" id="KW-0378">Hydrolase</keyword>